<name>A0A1H4N8G6_9HYPH</name>
<reference evidence="3" key="1">
    <citation type="submission" date="2016-10" db="EMBL/GenBank/DDBJ databases">
        <authorList>
            <person name="Varghese N."/>
            <person name="Submissions S."/>
        </authorList>
    </citation>
    <scope>NUCLEOTIDE SEQUENCE [LARGE SCALE GENOMIC DNA]</scope>
    <source>
        <strain evidence="3">ES.061</strain>
    </source>
</reference>
<dbReference type="Proteomes" id="UP000199064">
    <property type="component" value="Unassembled WGS sequence"/>
</dbReference>
<accession>A0A1H4N8G6</accession>
<evidence type="ECO:0000256" key="1">
    <source>
        <dbReference type="SAM" id="MobiDB-lite"/>
    </source>
</evidence>
<protein>
    <submittedName>
        <fullName evidence="2">Uncharacterized protein</fullName>
    </submittedName>
</protein>
<feature type="region of interest" description="Disordered" evidence="1">
    <location>
        <begin position="39"/>
        <end position="58"/>
    </location>
</feature>
<proteinExistence type="predicted"/>
<feature type="compositionally biased region" description="Gly residues" evidence="1">
    <location>
        <begin position="47"/>
        <end position="58"/>
    </location>
</feature>
<gene>
    <name evidence="2" type="ORF">SAMN05216452_3662</name>
</gene>
<dbReference type="EMBL" id="FNSL01000001">
    <property type="protein sequence ID" value="SEB91543.1"/>
    <property type="molecule type" value="Genomic_DNA"/>
</dbReference>
<keyword evidence="3" id="KW-1185">Reference proteome</keyword>
<dbReference type="AlphaFoldDB" id="A0A1H4N8G6"/>
<evidence type="ECO:0000313" key="3">
    <source>
        <dbReference type="Proteomes" id="UP000199064"/>
    </source>
</evidence>
<evidence type="ECO:0000313" key="2">
    <source>
        <dbReference type="EMBL" id="SEB91543.1"/>
    </source>
</evidence>
<sequence>MVDTEMLAARMRGEAAWVRLLAAAGRLERALKHNPRWRLQPRVPAGNPGGGRWTDGGGSVVVPASGRASRIARMRRRYPGASLAQITRLEIATMQARTELYKVRRLDPRWSFGERLRGPGINSEIRDLEAVATAARKRFGELTRGAIPEFDPLWGRTRLLEELRNAGYRYKGPADTGQGVIYRNYAQDTEVRIMRRPNREPPLRNTDPGKWLMQYYYRYKVPNRREGRHVPIPDGQ</sequence>
<organism evidence="2 3">
    <name type="scientific">Nitratireductor aquibiodomus</name>
    <dbReference type="NCBI Taxonomy" id="204799"/>
    <lineage>
        <taxon>Bacteria</taxon>
        <taxon>Pseudomonadati</taxon>
        <taxon>Pseudomonadota</taxon>
        <taxon>Alphaproteobacteria</taxon>
        <taxon>Hyphomicrobiales</taxon>
        <taxon>Phyllobacteriaceae</taxon>
        <taxon>Nitratireductor</taxon>
    </lineage>
</organism>